<dbReference type="Proteomes" id="UP000479710">
    <property type="component" value="Unassembled WGS sequence"/>
</dbReference>
<dbReference type="EMBL" id="SPHZ02000006">
    <property type="protein sequence ID" value="KAF0910434.1"/>
    <property type="molecule type" value="Genomic_DNA"/>
</dbReference>
<evidence type="ECO:0000256" key="1">
    <source>
        <dbReference type="SAM" id="MobiDB-lite"/>
    </source>
</evidence>
<evidence type="ECO:0000313" key="2">
    <source>
        <dbReference type="EMBL" id="KAF0910434.1"/>
    </source>
</evidence>
<reference evidence="2 3" key="1">
    <citation type="submission" date="2019-11" db="EMBL/GenBank/DDBJ databases">
        <title>Whole genome sequence of Oryza granulata.</title>
        <authorList>
            <person name="Li W."/>
        </authorList>
    </citation>
    <scope>NUCLEOTIDE SEQUENCE [LARGE SCALE GENOMIC DNA]</scope>
    <source>
        <strain evidence="3">cv. Menghai</strain>
        <tissue evidence="2">Leaf</tissue>
    </source>
</reference>
<feature type="region of interest" description="Disordered" evidence="1">
    <location>
        <begin position="1"/>
        <end position="21"/>
    </location>
</feature>
<accession>A0A6G1DE41</accession>
<keyword evidence="3" id="KW-1185">Reference proteome</keyword>
<evidence type="ECO:0000313" key="3">
    <source>
        <dbReference type="Proteomes" id="UP000479710"/>
    </source>
</evidence>
<dbReference type="AlphaFoldDB" id="A0A6G1DE41"/>
<name>A0A6G1DE41_9ORYZ</name>
<comment type="caution">
    <text evidence="2">The sequence shown here is derived from an EMBL/GenBank/DDBJ whole genome shotgun (WGS) entry which is preliminary data.</text>
</comment>
<sequence length="132" mass="14530">MVASLGQGQGEATRGPGHGWQASWERVCPHDTWSHHPHAIASTLEEGRRSSMQLLERAESMARETRQIQRTYQEDATITGRGGRRLDLCHRDLTGLCASIYTMGVCRPDLLIVASTCKSLPCSALILLEDDG</sequence>
<organism evidence="2 3">
    <name type="scientific">Oryza meyeriana var. granulata</name>
    <dbReference type="NCBI Taxonomy" id="110450"/>
    <lineage>
        <taxon>Eukaryota</taxon>
        <taxon>Viridiplantae</taxon>
        <taxon>Streptophyta</taxon>
        <taxon>Embryophyta</taxon>
        <taxon>Tracheophyta</taxon>
        <taxon>Spermatophyta</taxon>
        <taxon>Magnoliopsida</taxon>
        <taxon>Liliopsida</taxon>
        <taxon>Poales</taxon>
        <taxon>Poaceae</taxon>
        <taxon>BOP clade</taxon>
        <taxon>Oryzoideae</taxon>
        <taxon>Oryzeae</taxon>
        <taxon>Oryzinae</taxon>
        <taxon>Oryza</taxon>
        <taxon>Oryza meyeriana</taxon>
    </lineage>
</organism>
<gene>
    <name evidence="2" type="ORF">E2562_002899</name>
</gene>
<proteinExistence type="predicted"/>
<protein>
    <submittedName>
        <fullName evidence="2">Uncharacterized protein</fullName>
    </submittedName>
</protein>